<keyword evidence="2" id="KW-1185">Reference proteome</keyword>
<organism evidence="1 2">
    <name type="scientific">Symbiodinium pilosum</name>
    <name type="common">Dinoflagellate</name>
    <dbReference type="NCBI Taxonomy" id="2952"/>
    <lineage>
        <taxon>Eukaryota</taxon>
        <taxon>Sar</taxon>
        <taxon>Alveolata</taxon>
        <taxon>Dinophyceae</taxon>
        <taxon>Suessiales</taxon>
        <taxon>Symbiodiniaceae</taxon>
        <taxon>Symbiodinium</taxon>
    </lineage>
</organism>
<evidence type="ECO:0000313" key="1">
    <source>
        <dbReference type="EMBL" id="CAE7347613.1"/>
    </source>
</evidence>
<comment type="caution">
    <text evidence="1">The sequence shown here is derived from an EMBL/GenBank/DDBJ whole genome shotgun (WGS) entry which is preliminary data.</text>
</comment>
<sequence length="235" mass="26372">MNVCRCFKCLSPRSVNQPALVSAPLAFPCIPIPRLDFYNDSDGCALNVCRCESSDACHFDCEWCCLQGDLRPPQLPFEDDERAQRWFHRKLKSKDGSKIRAKLCNKLALQLQDMGHELIGTDHAAAIERVSEALTQGTDEEGPLVCSMLAKELEGTRFDHQWISQDGKGRYRLGEDGMKVAVQVLDGKLLIHGYFEGSLVHPVRIPILTFLTEHGRTSEKQPSDDCDLFGSTGWF</sequence>
<accession>A0A812PDW8</accession>
<dbReference type="Proteomes" id="UP000649617">
    <property type="component" value="Unassembled WGS sequence"/>
</dbReference>
<gene>
    <name evidence="1" type="ORF">SPIL2461_LOCUS8248</name>
</gene>
<name>A0A812PDW8_SYMPI</name>
<protein>
    <submittedName>
        <fullName evidence="1">Uncharacterized protein</fullName>
    </submittedName>
</protein>
<dbReference type="EMBL" id="CAJNIZ010013359">
    <property type="protein sequence ID" value="CAE7347613.1"/>
    <property type="molecule type" value="Genomic_DNA"/>
</dbReference>
<evidence type="ECO:0000313" key="2">
    <source>
        <dbReference type="Proteomes" id="UP000649617"/>
    </source>
</evidence>
<dbReference type="AlphaFoldDB" id="A0A812PDW8"/>
<dbReference type="OrthoDB" id="414545at2759"/>
<proteinExistence type="predicted"/>
<reference evidence="1" key="1">
    <citation type="submission" date="2021-02" db="EMBL/GenBank/DDBJ databases">
        <authorList>
            <person name="Dougan E. K."/>
            <person name="Rhodes N."/>
            <person name="Thang M."/>
            <person name="Chan C."/>
        </authorList>
    </citation>
    <scope>NUCLEOTIDE SEQUENCE</scope>
</reference>